<keyword evidence="1" id="KW-1133">Transmembrane helix</keyword>
<evidence type="ECO:0000313" key="3">
    <source>
        <dbReference type="Proteomes" id="UP000559027"/>
    </source>
</evidence>
<keyword evidence="1" id="KW-0812">Transmembrane</keyword>
<feature type="transmembrane region" description="Helical" evidence="1">
    <location>
        <begin position="49"/>
        <end position="72"/>
    </location>
</feature>
<evidence type="ECO:0000256" key="1">
    <source>
        <dbReference type="SAM" id="Phobius"/>
    </source>
</evidence>
<protein>
    <recommendedName>
        <fullName evidence="4">Transmembrane protein</fullName>
    </recommendedName>
</protein>
<proteinExistence type="predicted"/>
<accession>A0A8H5LHC1</accession>
<gene>
    <name evidence="2" type="ORF">D9756_006456</name>
</gene>
<evidence type="ECO:0000313" key="2">
    <source>
        <dbReference type="EMBL" id="KAF5357144.1"/>
    </source>
</evidence>
<comment type="caution">
    <text evidence="2">The sequence shown here is derived from an EMBL/GenBank/DDBJ whole genome shotgun (WGS) entry which is preliminary data.</text>
</comment>
<evidence type="ECO:0008006" key="4">
    <source>
        <dbReference type="Google" id="ProtNLM"/>
    </source>
</evidence>
<keyword evidence="3" id="KW-1185">Reference proteome</keyword>
<sequence>MTIRDDMSDSLLKWISPDLTKFPRFPRFASPSVMIIFASTLTVGKVGTIINGVLAFLSVTVSSSLVLLFIFFMPKTNAALTWSALARTLHSSIWPTLLQTDSSTQPRTTRTISFLSYLTLFTTLLVPIASIILPFGLRRGPLLPGHPQMIRAKYIPDSSPLGTSTTLNYPTFQRGRVCGFFDLIPCPGKEDTNNASYSPSTIDIFNSTSHGPFNMQYRRYFSDPSQSTNMSRCLWGTSETLLLREGAFVVEGLIVDMSDDHPGIGFWNQSVPDITQGGTWSQDVLWLEPVTACANTNLTIDYVQPPGPIIDIHSYELTDRGGFYGLRHQQPPSVYQGQDIDLSQHAYTGSAWNNNLLMQALNTTRGSSFEGNTFTVLENSTLPFLPLPVAVGQVRPLLLYSNSTTGLVANNMCTGLDTFTRANITNVHVTCGGILGPPLRTDGGDERSFNEGSQWRQQIHVCASTTRASIQTVTFSTNDTSDLRNIQLTLQPNKQSVLWAVEKTDLNISDVNLLWGRVADRLEGNPSLWTLRSETLYLPAGISALPASVLPHGQPEAAFGAAWAGVYSPTFDTSGPGLTIFDYPGSSDYAIKTKLQSFAKNDPILGPSRARNAIWVDIMANNLVGIQTAPNLLASPFTPSIAYNLKFAIPGLILFLVWAYTFLTSTFLLASRKLTFKHIRLVLNHTAVGRVAVGTPFIQVTDRHSGDRPRISNDQSQVRMEETIGPDTALVDGKDLRLPGCDQPKRVDKGHDALLTLALDRNSKSRVQDD</sequence>
<dbReference type="OrthoDB" id="2369382at2759"/>
<dbReference type="Proteomes" id="UP000559027">
    <property type="component" value="Unassembled WGS sequence"/>
</dbReference>
<organism evidence="2 3">
    <name type="scientific">Leucocoprinus leucothites</name>
    <dbReference type="NCBI Taxonomy" id="201217"/>
    <lineage>
        <taxon>Eukaryota</taxon>
        <taxon>Fungi</taxon>
        <taxon>Dikarya</taxon>
        <taxon>Basidiomycota</taxon>
        <taxon>Agaricomycotina</taxon>
        <taxon>Agaricomycetes</taxon>
        <taxon>Agaricomycetidae</taxon>
        <taxon>Agaricales</taxon>
        <taxon>Agaricineae</taxon>
        <taxon>Agaricaceae</taxon>
        <taxon>Leucocoprinus</taxon>
    </lineage>
</organism>
<dbReference type="AlphaFoldDB" id="A0A8H5LHC1"/>
<name>A0A8H5LHC1_9AGAR</name>
<dbReference type="EMBL" id="JAACJO010000006">
    <property type="protein sequence ID" value="KAF5357144.1"/>
    <property type="molecule type" value="Genomic_DNA"/>
</dbReference>
<keyword evidence="1" id="KW-0472">Membrane</keyword>
<reference evidence="2 3" key="1">
    <citation type="journal article" date="2020" name="ISME J.">
        <title>Uncovering the hidden diversity of litter-decomposition mechanisms in mushroom-forming fungi.</title>
        <authorList>
            <person name="Floudas D."/>
            <person name="Bentzer J."/>
            <person name="Ahren D."/>
            <person name="Johansson T."/>
            <person name="Persson P."/>
            <person name="Tunlid A."/>
        </authorList>
    </citation>
    <scope>NUCLEOTIDE SEQUENCE [LARGE SCALE GENOMIC DNA]</scope>
    <source>
        <strain evidence="2 3">CBS 146.42</strain>
    </source>
</reference>
<feature type="transmembrane region" description="Helical" evidence="1">
    <location>
        <begin position="647"/>
        <end position="670"/>
    </location>
</feature>
<feature type="transmembrane region" description="Helical" evidence="1">
    <location>
        <begin position="114"/>
        <end position="137"/>
    </location>
</feature>